<dbReference type="InterPro" id="IPR005115">
    <property type="entry name" value="Gly_transporter"/>
</dbReference>
<feature type="transmembrane region" description="Helical" evidence="7">
    <location>
        <begin position="171"/>
        <end position="188"/>
    </location>
</feature>
<evidence type="ECO:0000256" key="3">
    <source>
        <dbReference type="ARBA" id="ARBA00022475"/>
    </source>
</evidence>
<dbReference type="PANTHER" id="PTHR30506:SF3">
    <property type="entry name" value="UPF0126 INNER MEMBRANE PROTEIN YADS-RELATED"/>
    <property type="match status" value="1"/>
</dbReference>
<sequence length="210" mass="21815">MSMLILDLLGTFFFAVSGSLLAARKQFDVVGSLLLASLVGLGGGVTRDVIIGEGVPNAFEQPVYLVPPVLAMLLVATRIIHDTRLRRTLLLFDAGGLALFCTSGTLIAYEAGLNPVAAALLGVTSAVGGGVMRDVVANETPQLFNPRGVYAIPAMLGAFFTVGALELGWFSTWVGIGIAAAVFTLRGLSLRFGWHVPLAGGGTVRGGEAR</sequence>
<comment type="caution">
    <text evidence="9">The sequence shown here is derived from an EMBL/GenBank/DDBJ whole genome shotgun (WGS) entry which is preliminary data.</text>
</comment>
<dbReference type="Pfam" id="PF03458">
    <property type="entry name" value="Gly_transporter"/>
    <property type="match status" value="2"/>
</dbReference>
<dbReference type="EMBL" id="JADOTZ010000001">
    <property type="protein sequence ID" value="MBG6084261.1"/>
    <property type="molecule type" value="Genomic_DNA"/>
</dbReference>
<dbReference type="GO" id="GO:0005886">
    <property type="term" value="C:plasma membrane"/>
    <property type="evidence" value="ECO:0007669"/>
    <property type="project" value="UniProtKB-SubCell"/>
</dbReference>
<dbReference type="Proteomes" id="UP000625033">
    <property type="component" value="Unassembled WGS sequence"/>
</dbReference>
<keyword evidence="3" id="KW-1003">Cell membrane</keyword>
<keyword evidence="6 7" id="KW-0472">Membrane</keyword>
<feature type="domain" description="Glycine transporter" evidence="8">
    <location>
        <begin position="91"/>
        <end position="163"/>
    </location>
</feature>
<reference evidence="9" key="1">
    <citation type="submission" date="2020-11" db="EMBL/GenBank/DDBJ databases">
        <title>Sequencing the genomes of 1000 actinobacteria strains.</title>
        <authorList>
            <person name="Klenk H.-P."/>
        </authorList>
    </citation>
    <scope>NUCLEOTIDE SEQUENCE</scope>
    <source>
        <strain evidence="9">DSM 26152</strain>
    </source>
</reference>
<evidence type="ECO:0000256" key="4">
    <source>
        <dbReference type="ARBA" id="ARBA00022692"/>
    </source>
</evidence>
<comment type="subcellular location">
    <subcellularLocation>
        <location evidence="1">Cell membrane</location>
        <topology evidence="1">Multi-pass membrane protein</topology>
    </subcellularLocation>
</comment>
<evidence type="ECO:0000259" key="8">
    <source>
        <dbReference type="Pfam" id="PF03458"/>
    </source>
</evidence>
<keyword evidence="4 7" id="KW-0812">Transmembrane</keyword>
<feature type="transmembrane region" description="Helical" evidence="7">
    <location>
        <begin position="63"/>
        <end position="81"/>
    </location>
</feature>
<feature type="transmembrane region" description="Helical" evidence="7">
    <location>
        <begin position="115"/>
        <end position="136"/>
    </location>
</feature>
<dbReference type="AlphaFoldDB" id="A0A931GIH2"/>
<evidence type="ECO:0000256" key="2">
    <source>
        <dbReference type="ARBA" id="ARBA00008193"/>
    </source>
</evidence>
<evidence type="ECO:0000256" key="1">
    <source>
        <dbReference type="ARBA" id="ARBA00004651"/>
    </source>
</evidence>
<dbReference type="PANTHER" id="PTHR30506">
    <property type="entry name" value="INNER MEMBRANE PROTEIN"/>
    <property type="match status" value="1"/>
</dbReference>
<organism evidence="9 10">
    <name type="scientific">Zhihengliuella flava</name>
    <dbReference type="NCBI Taxonomy" id="1285193"/>
    <lineage>
        <taxon>Bacteria</taxon>
        <taxon>Bacillati</taxon>
        <taxon>Actinomycetota</taxon>
        <taxon>Actinomycetes</taxon>
        <taxon>Micrococcales</taxon>
        <taxon>Micrococcaceae</taxon>
        <taxon>Zhihengliuella</taxon>
    </lineage>
</organism>
<evidence type="ECO:0000256" key="7">
    <source>
        <dbReference type="SAM" id="Phobius"/>
    </source>
</evidence>
<feature type="transmembrane region" description="Helical" evidence="7">
    <location>
        <begin position="88"/>
        <end position="109"/>
    </location>
</feature>
<keyword evidence="5 7" id="KW-1133">Transmembrane helix</keyword>
<feature type="transmembrane region" description="Helical" evidence="7">
    <location>
        <begin position="148"/>
        <end position="165"/>
    </location>
</feature>
<keyword evidence="10" id="KW-1185">Reference proteome</keyword>
<evidence type="ECO:0000256" key="6">
    <source>
        <dbReference type="ARBA" id="ARBA00023136"/>
    </source>
</evidence>
<comment type="similarity">
    <text evidence="2">Belongs to the UPF0126 family.</text>
</comment>
<evidence type="ECO:0000313" key="10">
    <source>
        <dbReference type="Proteomes" id="UP000625033"/>
    </source>
</evidence>
<feature type="domain" description="Glycine transporter" evidence="8">
    <location>
        <begin position="5"/>
        <end position="76"/>
    </location>
</feature>
<evidence type="ECO:0000256" key="5">
    <source>
        <dbReference type="ARBA" id="ARBA00022989"/>
    </source>
</evidence>
<name>A0A931GIH2_9MICC</name>
<accession>A0A931GIH2</accession>
<gene>
    <name evidence="9" type="ORF">IW252_001028</name>
</gene>
<dbReference type="RefSeq" id="WP_196835596.1">
    <property type="nucleotide sequence ID" value="NZ_JADOTZ010000001.1"/>
</dbReference>
<protein>
    <submittedName>
        <fullName evidence="9">Membrane protein YeiH</fullName>
    </submittedName>
</protein>
<proteinExistence type="inferred from homology"/>
<evidence type="ECO:0000313" key="9">
    <source>
        <dbReference type="EMBL" id="MBG6084261.1"/>
    </source>
</evidence>